<feature type="compositionally biased region" description="Polar residues" evidence="7">
    <location>
        <begin position="8"/>
        <end position="23"/>
    </location>
</feature>
<evidence type="ECO:0000256" key="5">
    <source>
        <dbReference type="ARBA" id="ARBA00022989"/>
    </source>
</evidence>
<keyword evidence="6 8" id="KW-0472">Membrane</keyword>
<evidence type="ECO:0000256" key="1">
    <source>
        <dbReference type="ARBA" id="ARBA00004141"/>
    </source>
</evidence>
<dbReference type="GO" id="GO:0016020">
    <property type="term" value="C:membrane"/>
    <property type="evidence" value="ECO:0007669"/>
    <property type="project" value="UniProtKB-SubCell"/>
</dbReference>
<sequence length="460" mass="50029">MNIRRRQNSLQEIQSDTTPTGSSILRDRENDSSLQSIPVVEKGSEPLCVRDLEQAAQVAPGNAEQHLDEKFTPSHYGVLIGAFCGLFASFGWRSGSGFFQTYYAHDQLRDESSSAISWINSIGFFLMYFGPLLLLGSALHIAGLLGASWCDRLYQFILTQGIISSLGASAVFFISVQTLGRWFELHQAFAMGISVSGVSAGGVVFPLMVKHLIASIGFAWTMRAVCLVLLILMLASNLTLRRPPAWKREQRQLRVAAPEGESRWAGLGDWRFILTIVGTSLFSNGYFVVLTFLVTVSQIRGWKGDPANSLVILNGASFFGRIIPGLVADRAGSFNTMLVLGIISTILILALWLPDTAYPGSIVFSILFGFTSASTVSLSPAMVFRVSKERYVTRDLAVLYLVQSVAGLTSSPIGGALLDAAHNRDPLYLQIFCGLMTGLGTVLILLARNGLTGNVLWSKV</sequence>
<evidence type="ECO:0000256" key="8">
    <source>
        <dbReference type="SAM" id="Phobius"/>
    </source>
</evidence>
<comment type="similarity">
    <text evidence="2">Belongs to the major facilitator superfamily. Monocarboxylate porter (TC 2.A.1.13) family.</text>
</comment>
<evidence type="ECO:0000256" key="4">
    <source>
        <dbReference type="ARBA" id="ARBA00022692"/>
    </source>
</evidence>
<comment type="subcellular location">
    <subcellularLocation>
        <location evidence="1">Membrane</location>
        <topology evidence="1">Multi-pass membrane protein</topology>
    </subcellularLocation>
</comment>
<feature type="transmembrane region" description="Helical" evidence="8">
    <location>
        <begin position="427"/>
        <end position="447"/>
    </location>
</feature>
<keyword evidence="10" id="KW-1185">Reference proteome</keyword>
<evidence type="ECO:0000313" key="10">
    <source>
        <dbReference type="Proteomes" id="UP000452235"/>
    </source>
</evidence>
<dbReference type="Pfam" id="PF07690">
    <property type="entry name" value="MFS_1"/>
    <property type="match status" value="1"/>
</dbReference>
<evidence type="ECO:0000256" key="6">
    <source>
        <dbReference type="ARBA" id="ARBA00023136"/>
    </source>
</evidence>
<dbReference type="OrthoDB" id="6509908at2759"/>
<name>A0A5M3YN60_ASPTE</name>
<dbReference type="PANTHER" id="PTHR11360:SF224">
    <property type="entry name" value="MAJOR FACILITATOR SUPERFAMILY (MFS) PROFILE DOMAIN-CONTAINING PROTEIN-RELATED"/>
    <property type="match status" value="1"/>
</dbReference>
<dbReference type="EMBL" id="BLJY01000001">
    <property type="protein sequence ID" value="GFF12180.1"/>
    <property type="molecule type" value="Genomic_DNA"/>
</dbReference>
<feature type="transmembrane region" description="Helical" evidence="8">
    <location>
        <begin position="220"/>
        <end position="240"/>
    </location>
</feature>
<evidence type="ECO:0000313" key="9">
    <source>
        <dbReference type="EMBL" id="GFF12180.1"/>
    </source>
</evidence>
<keyword evidence="3" id="KW-0813">Transport</keyword>
<dbReference type="Gene3D" id="1.20.1250.20">
    <property type="entry name" value="MFS general substrate transporter like domains"/>
    <property type="match status" value="1"/>
</dbReference>
<keyword evidence="4 8" id="KW-0812">Transmembrane</keyword>
<feature type="transmembrane region" description="Helical" evidence="8">
    <location>
        <begin position="334"/>
        <end position="354"/>
    </location>
</feature>
<dbReference type="Proteomes" id="UP000452235">
    <property type="component" value="Unassembled WGS sequence"/>
</dbReference>
<feature type="transmembrane region" description="Helical" evidence="8">
    <location>
        <begin position="188"/>
        <end position="208"/>
    </location>
</feature>
<evidence type="ECO:0000256" key="7">
    <source>
        <dbReference type="SAM" id="MobiDB-lite"/>
    </source>
</evidence>
<evidence type="ECO:0000256" key="3">
    <source>
        <dbReference type="ARBA" id="ARBA00022448"/>
    </source>
</evidence>
<dbReference type="InterPro" id="IPR011701">
    <property type="entry name" value="MFS"/>
</dbReference>
<dbReference type="VEuPathDB" id="FungiDB:ATEG_10319"/>
<dbReference type="SUPFAM" id="SSF103473">
    <property type="entry name" value="MFS general substrate transporter"/>
    <property type="match status" value="1"/>
</dbReference>
<organism evidence="9 10">
    <name type="scientific">Aspergillus terreus</name>
    <dbReference type="NCBI Taxonomy" id="33178"/>
    <lineage>
        <taxon>Eukaryota</taxon>
        <taxon>Fungi</taxon>
        <taxon>Dikarya</taxon>
        <taxon>Ascomycota</taxon>
        <taxon>Pezizomycotina</taxon>
        <taxon>Eurotiomycetes</taxon>
        <taxon>Eurotiomycetidae</taxon>
        <taxon>Eurotiales</taxon>
        <taxon>Aspergillaceae</taxon>
        <taxon>Aspergillus</taxon>
        <taxon>Aspergillus subgen. Circumdati</taxon>
    </lineage>
</organism>
<dbReference type="PANTHER" id="PTHR11360">
    <property type="entry name" value="MONOCARBOXYLATE TRANSPORTER"/>
    <property type="match status" value="1"/>
</dbReference>
<gene>
    <name evidence="9" type="ORF">ATEIFO6365_0001040300</name>
</gene>
<proteinExistence type="inferred from homology"/>
<keyword evidence="5 8" id="KW-1133">Transmembrane helix</keyword>
<reference evidence="9 10" key="1">
    <citation type="submission" date="2020-01" db="EMBL/GenBank/DDBJ databases">
        <title>Aspergillus terreus IFO 6365 whole genome shotgun sequence.</title>
        <authorList>
            <person name="Kanamasa S."/>
            <person name="Takahashi H."/>
        </authorList>
    </citation>
    <scope>NUCLEOTIDE SEQUENCE [LARGE SCALE GENOMIC DNA]</scope>
    <source>
        <strain evidence="9 10">IFO 6365</strain>
    </source>
</reference>
<comment type="caution">
    <text evidence="9">The sequence shown here is derived from an EMBL/GenBank/DDBJ whole genome shotgun (WGS) entry which is preliminary data.</text>
</comment>
<dbReference type="InterPro" id="IPR050327">
    <property type="entry name" value="Proton-linked_MCT"/>
</dbReference>
<feature type="transmembrane region" description="Helical" evidence="8">
    <location>
        <begin position="153"/>
        <end position="176"/>
    </location>
</feature>
<evidence type="ECO:0000256" key="2">
    <source>
        <dbReference type="ARBA" id="ARBA00006727"/>
    </source>
</evidence>
<feature type="transmembrane region" description="Helical" evidence="8">
    <location>
        <begin position="122"/>
        <end position="147"/>
    </location>
</feature>
<dbReference type="InterPro" id="IPR036259">
    <property type="entry name" value="MFS_trans_sf"/>
</dbReference>
<protein>
    <submittedName>
        <fullName evidence="9">MFS general substrate transporter</fullName>
    </submittedName>
</protein>
<feature type="transmembrane region" description="Helical" evidence="8">
    <location>
        <begin position="396"/>
        <end position="415"/>
    </location>
</feature>
<feature type="transmembrane region" description="Helical" evidence="8">
    <location>
        <begin position="272"/>
        <end position="295"/>
    </location>
</feature>
<dbReference type="GO" id="GO:0022857">
    <property type="term" value="F:transmembrane transporter activity"/>
    <property type="evidence" value="ECO:0007669"/>
    <property type="project" value="InterPro"/>
</dbReference>
<feature type="transmembrane region" description="Helical" evidence="8">
    <location>
        <begin position="360"/>
        <end position="384"/>
    </location>
</feature>
<accession>A0A5M3YN60</accession>
<dbReference type="AlphaFoldDB" id="A0A5M3YN60"/>
<feature type="region of interest" description="Disordered" evidence="7">
    <location>
        <begin position="1"/>
        <end position="35"/>
    </location>
</feature>